<evidence type="ECO:0000256" key="2">
    <source>
        <dbReference type="ARBA" id="ARBA00008887"/>
    </source>
</evidence>
<evidence type="ECO:0000256" key="5">
    <source>
        <dbReference type="ARBA" id="ARBA00022490"/>
    </source>
</evidence>
<comment type="subunit">
    <text evidence="3">Consists of at least two heavy chains and a number of intermediate and light chains.</text>
</comment>
<dbReference type="FunFam" id="3.40.50.300:FF:000517">
    <property type="entry name" value="Cytoplasmic dynein heavy chain 1"/>
    <property type="match status" value="1"/>
</dbReference>
<dbReference type="Pfam" id="PF12774">
    <property type="entry name" value="AAA_6"/>
    <property type="match status" value="1"/>
</dbReference>
<dbReference type="InterPro" id="IPR035706">
    <property type="entry name" value="AAA_9"/>
</dbReference>
<comment type="similarity">
    <text evidence="2">Belongs to the dynein heavy chain family.</text>
</comment>
<dbReference type="GO" id="GO:0051959">
    <property type="term" value="F:dynein light intermediate chain binding"/>
    <property type="evidence" value="ECO:0007669"/>
    <property type="project" value="InterPro"/>
</dbReference>
<gene>
    <name evidence="18" type="ORF">NKR23_g9844</name>
</gene>
<dbReference type="FunFam" id="1.20.920.30:FF:000001">
    <property type="entry name" value="Cytoplasmic dynein heavy chain 1"/>
    <property type="match status" value="1"/>
</dbReference>
<evidence type="ECO:0000256" key="1">
    <source>
        <dbReference type="ARBA" id="ARBA00004245"/>
    </source>
</evidence>
<dbReference type="PANTHER" id="PTHR46532:SF4">
    <property type="entry name" value="AAA+ ATPASE DOMAIN-CONTAINING PROTEIN"/>
    <property type="match status" value="1"/>
</dbReference>
<dbReference type="Gene3D" id="1.20.58.1120">
    <property type="match status" value="1"/>
</dbReference>
<dbReference type="GO" id="GO:0072384">
    <property type="term" value="P:organelle transport along microtubule"/>
    <property type="evidence" value="ECO:0007669"/>
    <property type="project" value="UniProtKB-ARBA"/>
</dbReference>
<feature type="domain" description="AAA+ ATPase" evidence="17">
    <location>
        <begin position="1930"/>
        <end position="2068"/>
    </location>
</feature>
<dbReference type="FunFam" id="3.40.50.300:FF:000075">
    <property type="entry name" value="Dynein heavy chain, cytoplasmic"/>
    <property type="match status" value="2"/>
</dbReference>
<dbReference type="GO" id="GO:0007097">
    <property type="term" value="P:nuclear migration"/>
    <property type="evidence" value="ECO:0007669"/>
    <property type="project" value="UniProtKB-ARBA"/>
</dbReference>
<keyword evidence="10" id="KW-0243">Dynein</keyword>
<keyword evidence="5" id="KW-0963">Cytoplasm</keyword>
<comment type="caution">
    <text evidence="18">The sequence shown here is derived from an EMBL/GenBank/DDBJ whole genome shotgun (WGS) entry which is preliminary data.</text>
</comment>
<dbReference type="Pfam" id="PF08385">
    <property type="entry name" value="DHC_N1"/>
    <property type="match status" value="1"/>
</dbReference>
<dbReference type="InterPro" id="IPR026983">
    <property type="entry name" value="DHC"/>
</dbReference>
<dbReference type="GO" id="GO:0045505">
    <property type="term" value="F:dynein intermediate chain binding"/>
    <property type="evidence" value="ECO:0007669"/>
    <property type="project" value="InterPro"/>
</dbReference>
<dbReference type="InterPro" id="IPR041466">
    <property type="entry name" value="Dynein_AAA5_ext"/>
</dbReference>
<reference evidence="18" key="1">
    <citation type="submission" date="2022-07" db="EMBL/GenBank/DDBJ databases">
        <title>Fungi with potential for degradation of polypropylene.</title>
        <authorList>
            <person name="Gostincar C."/>
        </authorList>
    </citation>
    <scope>NUCLEOTIDE SEQUENCE</scope>
    <source>
        <strain evidence="18">EXF-13308</strain>
    </source>
</reference>
<dbReference type="InterPro" id="IPR013594">
    <property type="entry name" value="Dynein_heavy_tail"/>
</dbReference>
<dbReference type="SMART" id="SM00382">
    <property type="entry name" value="AAA"/>
    <property type="match status" value="3"/>
</dbReference>
<dbReference type="FunFam" id="3.20.180.20:FF:000002">
    <property type="entry name" value="Cytoplasmic dynein heavy chain 1"/>
    <property type="match status" value="1"/>
</dbReference>
<keyword evidence="19" id="KW-1185">Reference proteome</keyword>
<dbReference type="Pfam" id="PF12777">
    <property type="entry name" value="MT"/>
    <property type="match status" value="1"/>
</dbReference>
<dbReference type="GO" id="GO:0005524">
    <property type="term" value="F:ATP binding"/>
    <property type="evidence" value="ECO:0007669"/>
    <property type="project" value="UniProtKB-KW"/>
</dbReference>
<dbReference type="InterPro" id="IPR041658">
    <property type="entry name" value="AAA_lid_11"/>
</dbReference>
<evidence type="ECO:0000256" key="9">
    <source>
        <dbReference type="ARBA" id="ARBA00022840"/>
    </source>
</evidence>
<dbReference type="GO" id="GO:0048468">
    <property type="term" value="P:cell development"/>
    <property type="evidence" value="ECO:0007669"/>
    <property type="project" value="UniProtKB-ARBA"/>
</dbReference>
<dbReference type="InterPro" id="IPR042228">
    <property type="entry name" value="Dynein_linker_3"/>
</dbReference>
<dbReference type="GO" id="GO:0008569">
    <property type="term" value="F:minus-end-directed microtubule motor activity"/>
    <property type="evidence" value="ECO:0007669"/>
    <property type="project" value="InterPro"/>
</dbReference>
<dbReference type="InterPro" id="IPR043157">
    <property type="entry name" value="Dynein_AAA1S"/>
</dbReference>
<dbReference type="FunFam" id="1.10.472.130:FF:000007">
    <property type="entry name" value="Dynein heavy chain, cytoplasmic"/>
    <property type="match status" value="1"/>
</dbReference>
<organism evidence="18 19">
    <name type="scientific">Pleurostoma richardsiae</name>
    <dbReference type="NCBI Taxonomy" id="41990"/>
    <lineage>
        <taxon>Eukaryota</taxon>
        <taxon>Fungi</taxon>
        <taxon>Dikarya</taxon>
        <taxon>Ascomycota</taxon>
        <taxon>Pezizomycotina</taxon>
        <taxon>Sordariomycetes</taxon>
        <taxon>Sordariomycetidae</taxon>
        <taxon>Calosphaeriales</taxon>
        <taxon>Pleurostomataceae</taxon>
        <taxon>Pleurostoma</taxon>
    </lineage>
</organism>
<dbReference type="PANTHER" id="PTHR46532">
    <property type="entry name" value="MALE FERTILITY FACTOR KL5"/>
    <property type="match status" value="1"/>
</dbReference>
<feature type="coiled-coil region" evidence="15">
    <location>
        <begin position="3417"/>
        <end position="3458"/>
    </location>
</feature>
<evidence type="ECO:0000256" key="12">
    <source>
        <dbReference type="ARBA" id="ARBA00023175"/>
    </source>
</evidence>
<dbReference type="SUPFAM" id="SSF52540">
    <property type="entry name" value="P-loop containing nucleoside triphosphate hydrolases"/>
    <property type="match status" value="4"/>
</dbReference>
<dbReference type="InterPro" id="IPR042219">
    <property type="entry name" value="AAA_lid_11_sf"/>
</dbReference>
<dbReference type="InterPro" id="IPR027417">
    <property type="entry name" value="P-loop_NTPase"/>
</dbReference>
<evidence type="ECO:0000259" key="17">
    <source>
        <dbReference type="SMART" id="SM00382"/>
    </source>
</evidence>
<dbReference type="EMBL" id="JANBVO010000040">
    <property type="protein sequence ID" value="KAJ9136446.1"/>
    <property type="molecule type" value="Genomic_DNA"/>
</dbReference>
<evidence type="ECO:0000256" key="11">
    <source>
        <dbReference type="ARBA" id="ARBA00023054"/>
    </source>
</evidence>
<dbReference type="FunFam" id="1.20.920.20:FF:000002">
    <property type="entry name" value="Cytoplasmic dynein 1 heavy chain"/>
    <property type="match status" value="1"/>
</dbReference>
<dbReference type="Gene3D" id="1.20.140.100">
    <property type="entry name" value="Dynein heavy chain, N-terminal domain 2"/>
    <property type="match status" value="1"/>
</dbReference>
<evidence type="ECO:0000256" key="14">
    <source>
        <dbReference type="ARBA" id="ARBA00033439"/>
    </source>
</evidence>
<dbReference type="Gene3D" id="1.20.920.20">
    <property type="match status" value="1"/>
</dbReference>
<evidence type="ECO:0000256" key="7">
    <source>
        <dbReference type="ARBA" id="ARBA00022737"/>
    </source>
</evidence>
<evidence type="ECO:0000256" key="8">
    <source>
        <dbReference type="ARBA" id="ARBA00022741"/>
    </source>
</evidence>
<evidence type="ECO:0000313" key="19">
    <source>
        <dbReference type="Proteomes" id="UP001174694"/>
    </source>
</evidence>
<keyword evidence="7" id="KW-0677">Repeat</keyword>
<dbReference type="Pfam" id="PF18198">
    <property type="entry name" value="AAA_lid_11"/>
    <property type="match status" value="1"/>
</dbReference>
<dbReference type="Pfam" id="PF12780">
    <property type="entry name" value="AAA_8"/>
    <property type="match status" value="1"/>
</dbReference>
<dbReference type="FunFam" id="3.40.50.300:FF:000122">
    <property type="entry name" value="Cytoplasmic dynein 1 heavy chain"/>
    <property type="match status" value="1"/>
</dbReference>
<dbReference type="GO" id="GO:0003006">
    <property type="term" value="P:developmental process involved in reproduction"/>
    <property type="evidence" value="ECO:0007669"/>
    <property type="project" value="UniProtKB-ARBA"/>
</dbReference>
<dbReference type="InterPro" id="IPR024317">
    <property type="entry name" value="Dynein_heavy_chain_D4_dom"/>
</dbReference>
<proteinExistence type="inferred from homology"/>
<sequence>MDVVASPQNPSPGPNGVGSNHYAVVDPSRIVDHLAHLLEATLGATRAELESAGSLLSKPRYSDTVQRCSRFATDTQVALYVQKDIASTPEVEDGIGEPVPTTHTYNIVSDLSSSATTVAFLVIIKRPQPLDPSVPITSQLQVLNLPGPAYLAATAGEQGPSASPFEILQLFLHNGLAPYFDANTKTQHTVNGTRGRADVDAKTGIPVTKKRWTELELSLSHLQQNVEIPEVSLPFHPVVQTALDEAATRNTRATIDMIPPTLLADSQFLNNLQATVNNWIKSIQVITKMTRDPATGTANQEINFWLSMESALEGIEAQLRSEGVTLTLEILKHAKRFQATVSFTADTGLKEAMDKVQKYNQLMRDFPLDELLSATSLPKVQDTIGQIFSHLNKKLRICPYPIRRALPLVEAISADLDEVMHRLLPGTELVDLDYQEFRGVMKMTDSIFKAWDENVKEFTNVAREVTRRRNEKFIPIKISPKHAELQSRLKYVSNFRDNHEQLQRTIVNVLGPKATVNGTADGTVATNGAVVVEEIGDVDAVEEVRQAWEALKNVDLLDVSPEGTQRWVRAENTYNERTARVENSIIARLRDRLATAKNANEMFRVFSKFNALFVRPKIRGAIAEYQTQLIDNVKQAINSLHERFKQQYGHSEAHAMAQLHDLPPVSGAIIWARQIERQLDGYMKKVEDVLGADWALHAEGQKLQNESNLFRKKLDTRPIFEAWLHDVQRKNISISGLLFTISRIRSAGNTLELSINFDPQVIALFKETRNLNWLNYAVPHSINSVSKEAKRVYPYAVSLMESVRTFSQTNRQISDMTEVSVLLSGHRNEVHTLVAKGVPLKWESFVSTYELHFRPGFDRNGAKQTIESKHVLFVREFAASVSLLQTKTITLATIHSTIQKALAELATCAYEVKAFESRLETIQSAVDQLNLEQYVNLGFFVEGLNQQIKLTLLARLQRAIHAWIEAFEDDHLERSADDTRRKALVENFAEAKADTPAMKRLIHEITMRNQVIYLEPPLEYARASWFLHLQEWLGVICNLKKVKAARYQMSLSTTAYEEPRFDDLPGECTEMLSRVHASVENKLQEIKAYVDKWLQFQSLWDLQSEQVYEILGDQLSRWLQLLQEIRKTRQTFDTTEVSRSFGHITIDYDQVQTKVNAKYDQWQHDILLKFANRLGNRMREVHAEIEKARGDLEGQVLEASSTAQAVQFITIVQSCKRQVKLWAPEVETFRQGESTLVRQRYQFPSDWLHAEQVVGMWDTLNELLARKSKIVQDQTDALRAKIIAEDKVVVDKITEIAAQWNEEKPVSGTIPPDEATATLSAFESRITKLQEESVMVAKAKEALDLPATADSSLGVILEEVQDFKSVWASLSLIWKSLNELREMLWNSVQPRKIRSSIDNLIKMTKEMPSRMRQYAAFEHIQSILRQYLKVNPLLSDLKSEAVRDRHWTKIYKEIKPGKRYSPVSMTLGDVWDLNLVATEVIIKDIIAQAQGEMALEEFLKQVRETWTGYGLELVNYQNKCRLIRGWDDLFAKCSENLNSLQAMKHSPYYKEFEEEASSWEDRLNRVHVLFDVWIDVQRQWVYLEGVFTGNADIKHLLPIESSRFQNINSEFSAVMKKVYKTPYVLDVLNIPNVQKSLERLAELLNKIQKALGEYLEKERVSFPRFYFVGDEDLLEMIGNSNDTMRIAKHFKKMFAGLSGLTMEDEGVITGFTSKEGEVVKLKKEISLIKTPRINDWLALLESGMKATLAELLAEAVEQYTPIFASEKVDQAALNDFMAAYPSQIVVLATQVAWTTAVDQSLADGGKTLRSLFDREVQVLRLLADTVLGDLEVLMRKTCEQLITECVHQRDVIEKLINLNASTPTHYMWLLQMRYVYIPEGDYLQRLHIRMANAKLNYGFEYLGVPDRLVRTPLTDRCFLTLTQALCQRLGGSPYGPAGTGKTESVKALGVQLGRFTLVFCCDDTFDFQAMGRIFLGICQVGAWGCFDEFNRLEERILSAVSQQIQNIQLGLKQGAEDDKAQIELVGRQLHVNSNTGIFITMNPGYAGRSNLPDNLKKLFRSVAMSKPDKELIAEVMLYSQGFNQAKQLSKQTVPFFDQCSAKLSKQAHYDFGLRALKSVLVSSGGLKRARLVASQGDLGAEEVVEPEIIVQSIRETIAPKLIKPDVEVMMGIEEVCFPGVKYVPANLQKLEDAIRQLAAERHLEVTDTWMTKVLQLYQIQKIHHGVMMVGNSGSGKSAAWRLLLDALQQVEGIEGVSHVIDSKVMSKEALYGNLDSTTREWTDGLFTSILRKIVDNLRGEDSKRHWIVFDGDVDPEWVENLNSVLDDNKLLTLPNGERLNLPSNVRIMFEVETLKYATLATVSRCGMVWFSEDTVTPRMMVSNYLETLRTVAFEDLDEDAVATGQSSAKALAVQTQVADLLKAYLETDDFILAALNEAEGYNHIMEFTIARVLNTLFSLLNKAVRDIIEYNGQHVDFPLDPEQVEAFVSKKLLLALVWALTGDCPLGDRKAFGDRVSGLASFGSPPLDGASSLIDFDVTLPRAEWTPWQNQVPTIEVNTHSITQTDVVIPTLDTVRHEDVLYSWLAEHKPLLLCGPPGSGKTMTLFSALRKLPNMEVVGLNFSSATTPDLLIKTFEQYCEYKKTLNGVMLSPTQIGRWLVIFCDEINLPAPDKYGTQRAISFLRQLVEHNGFWRTSDKSWVTLDRIQFVGACNPPTDAGRTPMGARFLRHAPLIMVDYPGEQSLHQIYGTFNSAVLKIIPSLRGYAEPLTQAMVRFYLESQQRFTPKIQPHYVYSPRELTRWVRGVYEAIRPLETLSVEGLIRIWAHEALRLFQDRLVAEEERQWTDEAVKRIAMESFPTIDEQKALGGPILFSNWLSKHYVPVDREQLRDFVKARLKTFCEEEVDVPLILFNEVLEHVLRIDRVFRQPQGHLILIGVSGSGKTTLSRFVAWMNGLKVFQIKVHGKYSAEDFDEDLREVLRRCGCKGEKICFIMDESNVLDSGFLERMNTLLANAEVPGLFEGDEFAALMTACKEGAQRQGLLLDSQEELYKWFTQQIVKNLHVVFTMNPPEDGLSSKAATSPALFNRCVLNWFGDWSDQALFQVAHELTYSVDLDRPNFQAPDTIPVAYRGLNLPPSHRETIVNSMVYIHYSLQQFNAKLLKQQGKVTFLTPRHFLDFVAQYVKLYNEKREDLEEQQRHLNVGLEKLRDTVDKVRDLRASLAEKKAQLEQKDAEANEKLQRMVADQREAEQRKNASLEIQAALEIQEAEVASRKQVVLEDLAKAEPAVLAAKASVSNIKRQHLTEVRSMNTPPQGVRLALDSVCTLIGQKVNDWKGIQAVVRRDDFIASIINFDNERQMTKALRIKMRNEYLANPEFTFEKVNRASKACGPLVQWVEAQVNYAEILDRVGPLRDEVAQLEEQALQTKAEAKAVENNINALEQSIATYKTEYAALISETQAIKAEMSRVQFKVDRSVKLLDSLSSERVRWEEGSKSFETQISTLVGDVLVAAAFLAYSGLYDQTFRKSMMDDWLHQLHLSGVNFKQHNPVTEYLSTADERLGWQENSLPVDDLCTENAIILKRFNRYPLIIDPSGRVTEFLQRECKDRRLTVTSFLDDSFTKQLESSLRFGNPILIQDAEHLDPILNHVLNKEYQKTGGRVLIQLGKQQIDFSPAFKLYLSTRDPSATFAPDICSRTTFVNFTVTQSSLQTQSLAEVLKSERPDVDERRSNLIKLQGEFKVHLRQLEKRLLQALNESRGNILDDDNVIETLETLKTEAGEISAKMSNTEGVMAEVEEITQQYSIIARSCSAVFAVLEQLHFLNHFYRFSLQYFLDIFHSVLHGNPHLANETNYNVRRDVIVKDLFVTTFKRTALSLLQKDRITLAMLLAQASPYKMDKGLLDVVLDDRVEGKDISTDSGARDEALAQARRIPVLKEKINQVASSDWDKFLTEELAENFVPSLWDDNTEANDKALLSLLLVKLFRLDRFVPAAERFATTVFGPELFDIVEDLKETVMQVPATRPISLVSSPGFDASYKVDNLVDRMHVRCTNIAMGSNEGLASADKAVSSAAQTGSWVLVKNVHLAPTWLQSLEKRMESLNPHSDFRLFLSMESSPKIPVNLLRASRVLMYEQPAGVRANMKDSMSSLSTRGAKSPVERTRLYLLLSFLHAVVQERLRYAPNLGWKGFWEFNDSDYECSAYIIDTWVDTAAQNRTNIAPQNIPWDMIRTLVAETYGGKIDDEGDFRRLTELVHSMLTPDAYDIGHKLVDDGRDALVVPQGTSIQEFMGWIQRLPEREPPTYLGLPANAEKLLLVGLGRSLIQNLKKVTDLLDEGEQLMAEAA</sequence>
<dbReference type="FunFam" id="1.10.8.1220:FF:000004">
    <property type="entry name" value="Dynein heavy chain, cytoplasmic"/>
    <property type="match status" value="1"/>
</dbReference>
<keyword evidence="13" id="KW-0206">Cytoskeleton</keyword>
<dbReference type="Pfam" id="PF17852">
    <property type="entry name" value="Dynein_AAA_lid"/>
    <property type="match status" value="1"/>
</dbReference>
<dbReference type="InterPro" id="IPR035699">
    <property type="entry name" value="AAA_6"/>
</dbReference>
<dbReference type="Pfam" id="PF08393">
    <property type="entry name" value="DHC_N2"/>
    <property type="match status" value="1"/>
</dbReference>
<dbReference type="FunFam" id="1.10.8.720:FF:000003">
    <property type="entry name" value="Cytoplasmic dynein heavy chain 2"/>
    <property type="match status" value="1"/>
</dbReference>
<dbReference type="Proteomes" id="UP001174694">
    <property type="component" value="Unassembled WGS sequence"/>
</dbReference>
<dbReference type="Gene3D" id="3.40.50.300">
    <property type="entry name" value="P-loop containing nucleotide triphosphate hydrolases"/>
    <property type="match status" value="5"/>
</dbReference>
<dbReference type="GO" id="GO:0048731">
    <property type="term" value="P:system development"/>
    <property type="evidence" value="ECO:0007669"/>
    <property type="project" value="UniProtKB-ARBA"/>
</dbReference>
<protein>
    <recommendedName>
        <fullName evidence="4">Dynein heavy chain, cytoplasmic</fullName>
    </recommendedName>
    <alternativeName>
        <fullName evidence="14">Dynein heavy chain, cytosolic</fullName>
    </alternativeName>
</protein>
<dbReference type="Gene3D" id="3.20.180.20">
    <property type="entry name" value="Dynein heavy chain, N-terminal domain 2"/>
    <property type="match status" value="1"/>
</dbReference>
<feature type="coiled-coil region" evidence="15">
    <location>
        <begin position="1633"/>
        <end position="1660"/>
    </location>
</feature>
<keyword evidence="11 15" id="KW-0175">Coiled coil</keyword>
<dbReference type="Pfam" id="PF12781">
    <property type="entry name" value="AAA_9"/>
    <property type="match status" value="1"/>
</dbReference>
<dbReference type="FunFam" id="1.10.287.2620:FF:000001">
    <property type="entry name" value="Cytoplasmic dynein heavy chain 1"/>
    <property type="match status" value="1"/>
</dbReference>
<dbReference type="Gene3D" id="1.20.920.30">
    <property type="match status" value="1"/>
</dbReference>
<dbReference type="Gene3D" id="1.10.8.1220">
    <property type="match status" value="1"/>
</dbReference>
<evidence type="ECO:0000256" key="4">
    <source>
        <dbReference type="ARBA" id="ARBA00022197"/>
    </source>
</evidence>
<dbReference type="Gene3D" id="6.10.140.1060">
    <property type="match status" value="1"/>
</dbReference>
<feature type="region of interest" description="Disordered" evidence="16">
    <location>
        <begin position="1"/>
        <end position="21"/>
    </location>
</feature>
<dbReference type="CDD" id="cd00009">
    <property type="entry name" value="AAA"/>
    <property type="match status" value="2"/>
</dbReference>
<dbReference type="GO" id="GO:0030286">
    <property type="term" value="C:dynein complex"/>
    <property type="evidence" value="ECO:0007669"/>
    <property type="project" value="UniProtKB-KW"/>
</dbReference>
<evidence type="ECO:0000256" key="13">
    <source>
        <dbReference type="ARBA" id="ARBA00023212"/>
    </source>
</evidence>
<dbReference type="FunFam" id="3.40.50.300:FF:000829">
    <property type="entry name" value="Dynein heavy chain, cytoplasmic"/>
    <property type="match status" value="1"/>
</dbReference>
<feature type="domain" description="AAA+ ATPase" evidence="17">
    <location>
        <begin position="2929"/>
        <end position="3095"/>
    </location>
</feature>
<dbReference type="Gene3D" id="1.10.287.2620">
    <property type="match status" value="1"/>
</dbReference>
<dbReference type="InterPro" id="IPR004273">
    <property type="entry name" value="Dynein_heavy_D6_P-loop"/>
</dbReference>
<dbReference type="FunFam" id="1.20.140.100:FF:000002">
    <property type="entry name" value="Cytoplasmic dynein heavy chain 1"/>
    <property type="match status" value="1"/>
</dbReference>
<dbReference type="InterPro" id="IPR003593">
    <property type="entry name" value="AAA+_ATPase"/>
</dbReference>
<evidence type="ECO:0000256" key="6">
    <source>
        <dbReference type="ARBA" id="ARBA00022701"/>
    </source>
</evidence>
<feature type="domain" description="AAA+ ATPase" evidence="17">
    <location>
        <begin position="2587"/>
        <end position="2741"/>
    </location>
</feature>
<dbReference type="Pfam" id="PF22597">
    <property type="entry name" value="DYN_lid"/>
    <property type="match status" value="1"/>
</dbReference>
<dbReference type="InterPro" id="IPR042222">
    <property type="entry name" value="Dynein_2_N"/>
</dbReference>
<evidence type="ECO:0000256" key="16">
    <source>
        <dbReference type="SAM" id="MobiDB-lite"/>
    </source>
</evidence>
<keyword evidence="12" id="KW-0505">Motor protein</keyword>
<dbReference type="Gene3D" id="1.10.472.130">
    <property type="match status" value="1"/>
</dbReference>
<dbReference type="Pfam" id="PF03028">
    <property type="entry name" value="Dynein_heavy"/>
    <property type="match status" value="1"/>
</dbReference>
<keyword evidence="8" id="KW-0547">Nucleotide-binding</keyword>
<evidence type="ECO:0000256" key="3">
    <source>
        <dbReference type="ARBA" id="ARBA00011655"/>
    </source>
</evidence>
<accession>A0AA38VC42</accession>
<dbReference type="InterPro" id="IPR013602">
    <property type="entry name" value="Dynein_heavy_linker"/>
</dbReference>
<name>A0AA38VC42_9PEZI</name>
<dbReference type="Gene3D" id="1.10.8.710">
    <property type="match status" value="1"/>
</dbReference>
<dbReference type="FunFam" id="3.40.50.300:FF:000071">
    <property type="entry name" value="Cytoplasmic dynein heavy chain 1"/>
    <property type="match status" value="1"/>
</dbReference>
<evidence type="ECO:0000256" key="10">
    <source>
        <dbReference type="ARBA" id="ARBA00023017"/>
    </source>
</evidence>
<comment type="subcellular location">
    <subcellularLocation>
        <location evidence="1">Cytoplasm</location>
        <location evidence="1">Cytoskeleton</location>
    </subcellularLocation>
</comment>
<dbReference type="GO" id="GO:0005874">
    <property type="term" value="C:microtubule"/>
    <property type="evidence" value="ECO:0007669"/>
    <property type="project" value="UniProtKB-KW"/>
</dbReference>
<evidence type="ECO:0000313" key="18">
    <source>
        <dbReference type="EMBL" id="KAJ9136446.1"/>
    </source>
</evidence>
<feature type="coiled-coil region" evidence="15">
    <location>
        <begin position="3177"/>
        <end position="3253"/>
    </location>
</feature>
<dbReference type="InterPro" id="IPR024743">
    <property type="entry name" value="Dynein_HC_stalk"/>
</dbReference>
<dbReference type="InterPro" id="IPR054354">
    <property type="entry name" value="DYNC2H1-like_lid"/>
</dbReference>
<dbReference type="Gene3D" id="1.10.8.720">
    <property type="entry name" value="Region D6 of dynein motor"/>
    <property type="match status" value="1"/>
</dbReference>
<dbReference type="Pfam" id="PF12775">
    <property type="entry name" value="AAA_7"/>
    <property type="match status" value="1"/>
</dbReference>
<keyword evidence="6" id="KW-0493">Microtubule</keyword>
<dbReference type="FunFam" id="1.10.8.710:FF:000005">
    <property type="entry name" value="Cytoplasmic dynein heavy chain 1"/>
    <property type="match status" value="1"/>
</dbReference>
<evidence type="ECO:0000256" key="15">
    <source>
        <dbReference type="SAM" id="Coils"/>
    </source>
</evidence>
<keyword evidence="9" id="KW-0067">ATP-binding</keyword>